<feature type="short sequence motif" description="Histidine triad motif" evidence="2 3">
    <location>
        <begin position="92"/>
        <end position="96"/>
    </location>
</feature>
<dbReference type="GeneID" id="76423847"/>
<reference evidence="5" key="2">
    <citation type="submission" date="2019-02" db="EMBL/GenBank/DDBJ databases">
        <authorList>
            <person name="Chen S.-C."/>
            <person name="Chien H.-H."/>
            <person name="Lai M.-C."/>
        </authorList>
    </citation>
    <scope>NUCLEOTIDE SEQUENCE</scope>
    <source>
        <strain evidence="5">N2F9704</strain>
    </source>
</reference>
<dbReference type="GO" id="GO:0003824">
    <property type="term" value="F:catalytic activity"/>
    <property type="evidence" value="ECO:0007669"/>
    <property type="project" value="InterPro"/>
</dbReference>
<dbReference type="InterPro" id="IPR036265">
    <property type="entry name" value="HIT-like_sf"/>
</dbReference>
<dbReference type="RefSeq" id="WP_265582407.1">
    <property type="nucleotide sequence ID" value="NZ_CP036172.1"/>
</dbReference>
<dbReference type="InterPro" id="IPR019808">
    <property type="entry name" value="Histidine_triad_CS"/>
</dbReference>
<dbReference type="Gene3D" id="3.30.428.10">
    <property type="entry name" value="HIT-like"/>
    <property type="match status" value="1"/>
</dbReference>
<dbReference type="Proteomes" id="UP001042704">
    <property type="component" value="Chromosome"/>
</dbReference>
<evidence type="ECO:0000313" key="6">
    <source>
        <dbReference type="Proteomes" id="UP001042704"/>
    </source>
</evidence>
<dbReference type="Pfam" id="PF01230">
    <property type="entry name" value="HIT"/>
    <property type="match status" value="1"/>
</dbReference>
<dbReference type="PRINTS" id="PR00332">
    <property type="entry name" value="HISTRIAD"/>
</dbReference>
<sequence>MTCPFCNPAPGEIVLGNDLAYARADRYPVSPGHILVIPRRHVPTFFEATDAEKMAVLELVSRCRDQIEETYHPDGYNIGVNVGAAAGQTVMHLHVHLIPRYAGDDPDPRGGVRGVIPEKKGY</sequence>
<dbReference type="InterPro" id="IPR011146">
    <property type="entry name" value="HIT-like"/>
</dbReference>
<gene>
    <name evidence="5" type="ORF">RJ40_05760</name>
</gene>
<protein>
    <submittedName>
        <fullName evidence="5">HIT family protein</fullName>
    </submittedName>
</protein>
<evidence type="ECO:0000313" key="5">
    <source>
        <dbReference type="EMBL" id="QSZ67035.1"/>
    </source>
</evidence>
<evidence type="ECO:0000259" key="4">
    <source>
        <dbReference type="PROSITE" id="PS51084"/>
    </source>
</evidence>
<organism evidence="5 6">
    <name type="scientific">Methanofollis aquaemaris</name>
    <dbReference type="NCBI Taxonomy" id="126734"/>
    <lineage>
        <taxon>Archaea</taxon>
        <taxon>Methanobacteriati</taxon>
        <taxon>Methanobacteriota</taxon>
        <taxon>Stenosarchaea group</taxon>
        <taxon>Methanomicrobia</taxon>
        <taxon>Methanomicrobiales</taxon>
        <taxon>Methanomicrobiaceae</taxon>
        <taxon>Methanofollis</taxon>
    </lineage>
</organism>
<dbReference type="PANTHER" id="PTHR42997">
    <property type="entry name" value="HIT FAMILY HYDROLASE"/>
    <property type="match status" value="1"/>
</dbReference>
<dbReference type="InterPro" id="IPR001310">
    <property type="entry name" value="Histidine_triad_HIT"/>
</dbReference>
<name>A0A8A3S4I4_9EURY</name>
<proteinExistence type="predicted"/>
<dbReference type="SUPFAM" id="SSF54197">
    <property type="entry name" value="HIT-like"/>
    <property type="match status" value="1"/>
</dbReference>
<dbReference type="AlphaFoldDB" id="A0A8A3S4I4"/>
<feature type="domain" description="HIT" evidence="4">
    <location>
        <begin position="1"/>
        <end position="107"/>
    </location>
</feature>
<dbReference type="EMBL" id="CP036172">
    <property type="protein sequence ID" value="QSZ67035.1"/>
    <property type="molecule type" value="Genomic_DNA"/>
</dbReference>
<evidence type="ECO:0000256" key="3">
    <source>
        <dbReference type="PROSITE-ProRule" id="PRU00464"/>
    </source>
</evidence>
<evidence type="ECO:0000256" key="2">
    <source>
        <dbReference type="PIRSR" id="PIRSR601310-3"/>
    </source>
</evidence>
<reference evidence="5" key="1">
    <citation type="journal article" date="2001" name="Int. J. Syst. Evol. Microbiol.">
        <title>Methanofollis aquaemaris sp. nov., a methanogen isolated from an aquaculture fish pond.</title>
        <authorList>
            <person name="Lai M.C."/>
            <person name="Chen S.C."/>
        </authorList>
    </citation>
    <scope>NUCLEOTIDE SEQUENCE</scope>
    <source>
        <strain evidence="5">N2F9704</strain>
    </source>
</reference>
<feature type="active site" description="Tele-AMP-histidine intermediate" evidence="1">
    <location>
        <position position="94"/>
    </location>
</feature>
<keyword evidence="6" id="KW-1185">Reference proteome</keyword>
<dbReference type="PANTHER" id="PTHR42997:SF1">
    <property type="entry name" value="AP-4-A PHOSPHORYLASE"/>
    <property type="match status" value="1"/>
</dbReference>
<dbReference type="PROSITE" id="PS51084">
    <property type="entry name" value="HIT_2"/>
    <property type="match status" value="1"/>
</dbReference>
<accession>A0A8A3S4I4</accession>
<dbReference type="PROSITE" id="PS00892">
    <property type="entry name" value="HIT_1"/>
    <property type="match status" value="1"/>
</dbReference>
<dbReference type="InterPro" id="IPR052908">
    <property type="entry name" value="AP-4-A_phosphorylase"/>
</dbReference>
<dbReference type="KEGG" id="maqe:RJ40_05760"/>
<evidence type="ECO:0000256" key="1">
    <source>
        <dbReference type="PIRSR" id="PIRSR601310-1"/>
    </source>
</evidence>